<gene>
    <name evidence="3" type="primary">rplF</name>
    <name evidence="7" type="ORF">DAY19_03855</name>
</gene>
<evidence type="ECO:0000313" key="8">
    <source>
        <dbReference type="Proteomes" id="UP000443582"/>
    </source>
</evidence>
<dbReference type="InterPro" id="IPR002358">
    <property type="entry name" value="Ribosomal_uL6_CS"/>
</dbReference>
<accession>A0ABY0IK31</accession>
<comment type="function">
    <text evidence="3 5">This protein binds to the 23S rRNA, and is important in its secondary structure. It is located near the subunit interface in the base of the L7/L12 stalk, and near the tRNA binding site of the peptidyltransferase center.</text>
</comment>
<dbReference type="InterPro" id="IPR020040">
    <property type="entry name" value="Ribosomal_uL6_a/b-dom"/>
</dbReference>
<evidence type="ECO:0000259" key="6">
    <source>
        <dbReference type="Pfam" id="PF00347"/>
    </source>
</evidence>
<protein>
    <recommendedName>
        <fullName evidence="3">Large ribosomal subunit protein uL6</fullName>
    </recommendedName>
</protein>
<feature type="domain" description="Large ribosomal subunit protein uL6 alpha-beta" evidence="6">
    <location>
        <begin position="11"/>
        <end position="82"/>
    </location>
</feature>
<dbReference type="PANTHER" id="PTHR11655:SF14">
    <property type="entry name" value="LARGE RIBOSOMAL SUBUNIT PROTEIN UL6M"/>
    <property type="match status" value="1"/>
</dbReference>
<sequence>MSRVGKNPVIVPEKTQVSINGTTVSVKGPKGELEYTFNNLVTLSHEGNEVKVNPIDESKKSRAMWGTARQIISNMVTGVTDGFTRKLEFNGVGYKASVSGNTMTLNLGYSHPIEYVLPETVAAKVTKNEIELTGPNKELLGFAAAKIRSFRPPEPYKGKGVKYAEEHIVRKAGKSGGK</sequence>
<evidence type="ECO:0000256" key="3">
    <source>
        <dbReference type="HAMAP-Rule" id="MF_01365"/>
    </source>
</evidence>
<dbReference type="Pfam" id="PF00347">
    <property type="entry name" value="Ribosomal_L6"/>
    <property type="match status" value="2"/>
</dbReference>
<comment type="similarity">
    <text evidence="3 4">Belongs to the universal ribosomal protein uL6 family.</text>
</comment>
<keyword evidence="8" id="KW-1185">Reference proteome</keyword>
<reference evidence="8" key="1">
    <citation type="journal article" date="2019" name="Int. J. Syst. Evol. Microbiol.">
        <title>Halobacteriovorax valvorus sp. nov., a novel prokaryotic predator isolated from coastal seawater of China.</title>
        <authorList>
            <person name="Chen M.-X."/>
        </authorList>
    </citation>
    <scope>NUCLEOTIDE SEQUENCE [LARGE SCALE GENOMIC DNA]</scope>
    <source>
        <strain evidence="8">BL9</strain>
    </source>
</reference>
<name>A0ABY0IK31_9BACT</name>
<dbReference type="InterPro" id="IPR000702">
    <property type="entry name" value="Ribosomal_uL6-like"/>
</dbReference>
<dbReference type="PROSITE" id="PS00525">
    <property type="entry name" value="RIBOSOMAL_L6_1"/>
    <property type="match status" value="1"/>
</dbReference>
<dbReference type="HAMAP" id="MF_01365_B">
    <property type="entry name" value="Ribosomal_uL6_B"/>
    <property type="match status" value="1"/>
</dbReference>
<comment type="subunit">
    <text evidence="3">Part of the 50S ribosomal subunit.</text>
</comment>
<dbReference type="PIRSF" id="PIRSF002162">
    <property type="entry name" value="Ribosomal_L6"/>
    <property type="match status" value="1"/>
</dbReference>
<evidence type="ECO:0000313" key="7">
    <source>
        <dbReference type="EMBL" id="RZF22920.1"/>
    </source>
</evidence>
<dbReference type="Proteomes" id="UP000443582">
    <property type="component" value="Unassembled WGS sequence"/>
</dbReference>
<feature type="domain" description="Large ribosomal subunit protein uL6 alpha-beta" evidence="6">
    <location>
        <begin position="91"/>
        <end position="163"/>
    </location>
</feature>
<evidence type="ECO:0000256" key="2">
    <source>
        <dbReference type="ARBA" id="ARBA00023274"/>
    </source>
</evidence>
<dbReference type="RefSeq" id="WP_114705861.1">
    <property type="nucleotide sequence ID" value="NZ_QDKL01000001.1"/>
</dbReference>
<evidence type="ECO:0000256" key="1">
    <source>
        <dbReference type="ARBA" id="ARBA00022980"/>
    </source>
</evidence>
<keyword evidence="3 5" id="KW-0694">RNA-binding</keyword>
<dbReference type="GO" id="GO:0005840">
    <property type="term" value="C:ribosome"/>
    <property type="evidence" value="ECO:0007669"/>
    <property type="project" value="UniProtKB-KW"/>
</dbReference>
<keyword evidence="2 3" id="KW-0687">Ribonucleoprotein</keyword>
<dbReference type="Gene3D" id="3.90.930.12">
    <property type="entry name" value="Ribosomal protein L6, alpha-beta domain"/>
    <property type="match status" value="2"/>
</dbReference>
<dbReference type="InterPro" id="IPR019906">
    <property type="entry name" value="Ribosomal_uL6_bac-type"/>
</dbReference>
<dbReference type="NCBIfam" id="TIGR03654">
    <property type="entry name" value="L6_bact"/>
    <property type="match status" value="1"/>
</dbReference>
<dbReference type="EMBL" id="QDKL01000001">
    <property type="protein sequence ID" value="RZF22920.1"/>
    <property type="molecule type" value="Genomic_DNA"/>
</dbReference>
<dbReference type="PANTHER" id="PTHR11655">
    <property type="entry name" value="60S/50S RIBOSOMAL PROTEIN L6/L9"/>
    <property type="match status" value="1"/>
</dbReference>
<evidence type="ECO:0000256" key="5">
    <source>
        <dbReference type="RuleBase" id="RU003870"/>
    </source>
</evidence>
<organism evidence="7 8">
    <name type="scientific">Halobacteriovorax vibrionivorans</name>
    <dbReference type="NCBI Taxonomy" id="2152716"/>
    <lineage>
        <taxon>Bacteria</taxon>
        <taxon>Pseudomonadati</taxon>
        <taxon>Bdellovibrionota</taxon>
        <taxon>Bacteriovoracia</taxon>
        <taxon>Bacteriovoracales</taxon>
        <taxon>Halobacteriovoraceae</taxon>
        <taxon>Halobacteriovorax</taxon>
    </lineage>
</organism>
<comment type="caution">
    <text evidence="7">The sequence shown here is derived from an EMBL/GenBank/DDBJ whole genome shotgun (WGS) entry which is preliminary data.</text>
</comment>
<keyword evidence="1 3" id="KW-0689">Ribosomal protein</keyword>
<proteinExistence type="inferred from homology"/>
<keyword evidence="3 5" id="KW-0699">rRNA-binding</keyword>
<evidence type="ECO:0000256" key="4">
    <source>
        <dbReference type="RuleBase" id="RU003869"/>
    </source>
</evidence>
<dbReference type="PRINTS" id="PR00059">
    <property type="entry name" value="RIBOSOMALL6"/>
</dbReference>
<dbReference type="InterPro" id="IPR036789">
    <property type="entry name" value="Ribosomal_uL6-like_a/b-dom_sf"/>
</dbReference>
<dbReference type="SUPFAM" id="SSF56053">
    <property type="entry name" value="Ribosomal protein L6"/>
    <property type="match status" value="2"/>
</dbReference>